<dbReference type="InterPro" id="IPR036236">
    <property type="entry name" value="Znf_C2H2_sf"/>
</dbReference>
<dbReference type="InterPro" id="IPR036910">
    <property type="entry name" value="HMG_box_dom_sf"/>
</dbReference>
<dbReference type="InterPro" id="IPR009071">
    <property type="entry name" value="HMG_box_dom"/>
</dbReference>
<keyword evidence="4" id="KW-0175">Coiled coil</keyword>
<accession>A0A1B6J729</accession>
<feature type="domain" description="HMG box" evidence="6">
    <location>
        <begin position="247"/>
        <end position="313"/>
    </location>
</feature>
<gene>
    <name evidence="7" type="ORF">g.27772</name>
</gene>
<feature type="DNA-binding region" description="HMG box" evidence="3">
    <location>
        <begin position="247"/>
        <end position="313"/>
    </location>
</feature>
<organism evidence="7">
    <name type="scientific">Homalodisca liturata</name>
    <dbReference type="NCBI Taxonomy" id="320908"/>
    <lineage>
        <taxon>Eukaryota</taxon>
        <taxon>Metazoa</taxon>
        <taxon>Ecdysozoa</taxon>
        <taxon>Arthropoda</taxon>
        <taxon>Hexapoda</taxon>
        <taxon>Insecta</taxon>
        <taxon>Pterygota</taxon>
        <taxon>Neoptera</taxon>
        <taxon>Paraneoptera</taxon>
        <taxon>Hemiptera</taxon>
        <taxon>Auchenorrhyncha</taxon>
        <taxon>Membracoidea</taxon>
        <taxon>Cicadellidae</taxon>
        <taxon>Cicadellinae</taxon>
        <taxon>Proconiini</taxon>
        <taxon>Homalodisca</taxon>
    </lineage>
</organism>
<dbReference type="GO" id="GO:0005634">
    <property type="term" value="C:nucleus"/>
    <property type="evidence" value="ECO:0007669"/>
    <property type="project" value="UniProtKB-UniRule"/>
</dbReference>
<sequence>MEDEVGGPLISTHFLDVSPHFLDVSPHFLDISSHNATLGNGSLVSELSSTSVLKTDTESVSETGDALKSGILIETSKGLEWLTLTDALTSGVGGLNLCVEDFQNVAAQLLLPQVSISTVVEESNVSVISEKDDNSLSASTETEQTVQCFSLINPIQKLESIAEATEHCEESKIEVLQPVIRSKTLNLSLSNRTILKKKIKLLTSSVSESTGTNSDSSVQSAPQIQVKKKGGWPKGRKRKPELANRPPKAPCTGYVYYLNEKRKRPEFSNTPFPEVTKILGNEWSSLSLENKKEYLQRAQLDKKRYREELKVYRNSDTYRSYLKRRRIKSCKTNGTEESDFDGTDEIDDEDNEELYCRACDQWFTTLHNKKEHLYGKQHFQAISQNVNSSFSLDESSLDGTSLPSRLGPAPSQELPSVPDAMAHFMSSILEREREMKILQERQKILMVRNKQILKELQELKQAQVKLQKLSCRQKEDQNKLEKVICDLWDVPALFYRKQTPY</sequence>
<evidence type="ECO:0000256" key="3">
    <source>
        <dbReference type="PROSITE-ProRule" id="PRU00267"/>
    </source>
</evidence>
<feature type="region of interest" description="Disordered" evidence="5">
    <location>
        <begin position="206"/>
        <end position="246"/>
    </location>
</feature>
<evidence type="ECO:0000259" key="6">
    <source>
        <dbReference type="PROSITE" id="PS50118"/>
    </source>
</evidence>
<proteinExistence type="predicted"/>
<evidence type="ECO:0000256" key="2">
    <source>
        <dbReference type="ARBA" id="ARBA00023242"/>
    </source>
</evidence>
<evidence type="ECO:0000256" key="5">
    <source>
        <dbReference type="SAM" id="MobiDB-lite"/>
    </source>
</evidence>
<dbReference type="PROSITE" id="PS50118">
    <property type="entry name" value="HMG_BOX_2"/>
    <property type="match status" value="1"/>
</dbReference>
<dbReference type="SMART" id="SM00398">
    <property type="entry name" value="HMG"/>
    <property type="match status" value="1"/>
</dbReference>
<protein>
    <recommendedName>
        <fullName evidence="6">HMG box domain-containing protein</fullName>
    </recommendedName>
</protein>
<dbReference type="Gene3D" id="1.10.30.10">
    <property type="entry name" value="High mobility group box domain"/>
    <property type="match status" value="1"/>
</dbReference>
<evidence type="ECO:0000313" key="7">
    <source>
        <dbReference type="EMBL" id="JAS94987.1"/>
    </source>
</evidence>
<dbReference type="GO" id="GO:0003677">
    <property type="term" value="F:DNA binding"/>
    <property type="evidence" value="ECO:0007669"/>
    <property type="project" value="UniProtKB-UniRule"/>
</dbReference>
<reference evidence="7" key="1">
    <citation type="submission" date="2015-11" db="EMBL/GenBank/DDBJ databases">
        <title>De novo transcriptome assembly of four potential Pierce s Disease insect vectors from Arizona vineyards.</title>
        <authorList>
            <person name="Tassone E.E."/>
        </authorList>
    </citation>
    <scope>NUCLEOTIDE SEQUENCE</scope>
</reference>
<feature type="compositionally biased region" description="Polar residues" evidence="5">
    <location>
        <begin position="393"/>
        <end position="403"/>
    </location>
</feature>
<dbReference type="InterPro" id="IPR051965">
    <property type="entry name" value="ChromReg_NeuronalGeneExpr"/>
</dbReference>
<dbReference type="SUPFAM" id="SSF47095">
    <property type="entry name" value="HMG-box"/>
    <property type="match status" value="1"/>
</dbReference>
<keyword evidence="2 3" id="KW-0539">Nucleus</keyword>
<name>A0A1B6J729_9HEMI</name>
<feature type="compositionally biased region" description="Polar residues" evidence="5">
    <location>
        <begin position="206"/>
        <end position="223"/>
    </location>
</feature>
<keyword evidence="1 3" id="KW-0238">DNA-binding</keyword>
<dbReference type="AlphaFoldDB" id="A0A1B6J729"/>
<dbReference type="EMBL" id="GECU01012719">
    <property type="protein sequence ID" value="JAS94987.1"/>
    <property type="molecule type" value="Transcribed_RNA"/>
</dbReference>
<dbReference type="GO" id="GO:0010468">
    <property type="term" value="P:regulation of gene expression"/>
    <property type="evidence" value="ECO:0007669"/>
    <property type="project" value="TreeGrafter"/>
</dbReference>
<dbReference type="SUPFAM" id="SSF57667">
    <property type="entry name" value="beta-beta-alpha zinc fingers"/>
    <property type="match status" value="1"/>
</dbReference>
<dbReference type="Gene3D" id="3.30.160.60">
    <property type="entry name" value="Classic Zinc Finger"/>
    <property type="match status" value="1"/>
</dbReference>
<evidence type="ECO:0000256" key="4">
    <source>
        <dbReference type="SAM" id="Coils"/>
    </source>
</evidence>
<evidence type="ECO:0000256" key="1">
    <source>
        <dbReference type="ARBA" id="ARBA00023125"/>
    </source>
</evidence>
<feature type="coiled-coil region" evidence="4">
    <location>
        <begin position="449"/>
        <end position="479"/>
    </location>
</feature>
<feature type="region of interest" description="Disordered" evidence="5">
    <location>
        <begin position="393"/>
        <end position="415"/>
    </location>
</feature>
<dbReference type="Pfam" id="PF00505">
    <property type="entry name" value="HMG_box"/>
    <property type="match status" value="1"/>
</dbReference>
<dbReference type="PANTHER" id="PTHR46040:SF3">
    <property type="entry name" value="HIGH MOBILITY GROUP PROTEIN 2"/>
    <property type="match status" value="1"/>
</dbReference>
<feature type="coiled-coil region" evidence="4">
    <location>
        <begin position="288"/>
        <end position="315"/>
    </location>
</feature>
<dbReference type="PANTHER" id="PTHR46040">
    <property type="entry name" value="HIGH MOBILITY GROUP PROTEIN 2"/>
    <property type="match status" value="1"/>
</dbReference>
<feature type="compositionally biased region" description="Basic residues" evidence="5">
    <location>
        <begin position="226"/>
        <end position="239"/>
    </location>
</feature>